<sequence>MVTQETKLSNVLLEMKFMQRTKLRLQREEERKQERKLENSYLHNKGSSTASRDRNKRAIKEEPTTSKKVKYVFEANSNELEDQMFGRMSFQGFNPEIEEVMKYYKGDSDEIEMPDDTLDGKDVGDYEMAGILRGGGSEKGSTKQEHLNEGRTFIDESCWSAGRQFRMRQDQLHRNSRSNRARRNH</sequence>
<dbReference type="STRING" id="451379.A0A0N5AYR7"/>
<feature type="region of interest" description="Disordered" evidence="1">
    <location>
        <begin position="165"/>
        <end position="185"/>
    </location>
</feature>
<keyword evidence="2" id="KW-1185">Reference proteome</keyword>
<feature type="compositionally biased region" description="Basic residues" evidence="1">
    <location>
        <begin position="174"/>
        <end position="185"/>
    </location>
</feature>
<evidence type="ECO:0000256" key="1">
    <source>
        <dbReference type="SAM" id="MobiDB-lite"/>
    </source>
</evidence>
<dbReference type="AlphaFoldDB" id="A0A0N5AYR7"/>
<dbReference type="PANTHER" id="PTHR13582:SF0">
    <property type="entry name" value="M-PHASE PHOSPHOPROTEIN 6"/>
    <property type="match status" value="1"/>
</dbReference>
<dbReference type="InterPro" id="IPR019324">
    <property type="entry name" value="MPP6"/>
</dbReference>
<protein>
    <submittedName>
        <fullName evidence="3">Protein SPT2 homolog</fullName>
    </submittedName>
</protein>
<dbReference type="PANTHER" id="PTHR13582">
    <property type="entry name" value="M-PHASE PHOSPHOPROTEIN 6"/>
    <property type="match status" value="1"/>
</dbReference>
<dbReference type="GO" id="GO:0000460">
    <property type="term" value="P:maturation of 5.8S rRNA"/>
    <property type="evidence" value="ECO:0007669"/>
    <property type="project" value="TreeGrafter"/>
</dbReference>
<reference evidence="3" key="1">
    <citation type="submission" date="2017-02" db="UniProtKB">
        <authorList>
            <consortium name="WormBaseParasite"/>
        </authorList>
    </citation>
    <scope>IDENTIFICATION</scope>
</reference>
<feature type="compositionally biased region" description="Basic and acidic residues" evidence="1">
    <location>
        <begin position="25"/>
        <end position="38"/>
    </location>
</feature>
<feature type="region of interest" description="Disordered" evidence="1">
    <location>
        <begin position="24"/>
        <end position="63"/>
    </location>
</feature>
<organism evidence="2 3">
    <name type="scientific">Syphacia muris</name>
    <dbReference type="NCBI Taxonomy" id="451379"/>
    <lineage>
        <taxon>Eukaryota</taxon>
        <taxon>Metazoa</taxon>
        <taxon>Ecdysozoa</taxon>
        <taxon>Nematoda</taxon>
        <taxon>Chromadorea</taxon>
        <taxon>Rhabditida</taxon>
        <taxon>Spirurina</taxon>
        <taxon>Oxyuridomorpha</taxon>
        <taxon>Oxyuroidea</taxon>
        <taxon>Oxyuridae</taxon>
        <taxon>Syphacia</taxon>
    </lineage>
</organism>
<proteinExistence type="predicted"/>
<feature type="compositionally biased region" description="Polar residues" evidence="1">
    <location>
        <begin position="41"/>
        <end position="50"/>
    </location>
</feature>
<feature type="compositionally biased region" description="Basic and acidic residues" evidence="1">
    <location>
        <begin position="51"/>
        <end position="63"/>
    </location>
</feature>
<dbReference type="WBParaSite" id="SMUV_0001011701-mRNA-1">
    <property type="protein sequence ID" value="SMUV_0001011701-mRNA-1"/>
    <property type="gene ID" value="SMUV_0001011701"/>
</dbReference>
<name>A0A0N5AYR7_9BILA</name>
<dbReference type="Proteomes" id="UP000046393">
    <property type="component" value="Unplaced"/>
</dbReference>
<evidence type="ECO:0000313" key="3">
    <source>
        <dbReference type="WBParaSite" id="SMUV_0001011701-mRNA-1"/>
    </source>
</evidence>
<evidence type="ECO:0000313" key="2">
    <source>
        <dbReference type="Proteomes" id="UP000046393"/>
    </source>
</evidence>
<accession>A0A0N5AYR7</accession>
<dbReference type="Pfam" id="PF10175">
    <property type="entry name" value="MPP6"/>
    <property type="match status" value="1"/>
</dbReference>